<evidence type="ECO:0000313" key="1">
    <source>
        <dbReference type="EMBL" id="TDO34822.1"/>
    </source>
</evidence>
<dbReference type="Proteomes" id="UP000295388">
    <property type="component" value="Unassembled WGS sequence"/>
</dbReference>
<keyword evidence="2" id="KW-1185">Reference proteome</keyword>
<dbReference type="EMBL" id="SNWQ01000025">
    <property type="protein sequence ID" value="TDO34822.1"/>
    <property type="molecule type" value="Genomic_DNA"/>
</dbReference>
<name>A0A4R6JGK7_9ACTN</name>
<proteinExistence type="predicted"/>
<dbReference type="OrthoDB" id="3518524at2"/>
<accession>A0A4R6JGK7</accession>
<reference evidence="1 2" key="1">
    <citation type="submission" date="2019-03" db="EMBL/GenBank/DDBJ databases">
        <title>Genomic Encyclopedia of Type Strains, Phase III (KMG-III): the genomes of soil and plant-associated and newly described type strains.</title>
        <authorList>
            <person name="Whitman W."/>
        </authorList>
    </citation>
    <scope>NUCLEOTIDE SEQUENCE [LARGE SCALE GENOMIC DNA]</scope>
    <source>
        <strain evidence="1 2">VKM Ac-2527</strain>
    </source>
</reference>
<organism evidence="1 2">
    <name type="scientific">Kribbella caucasensis</name>
    <dbReference type="NCBI Taxonomy" id="2512215"/>
    <lineage>
        <taxon>Bacteria</taxon>
        <taxon>Bacillati</taxon>
        <taxon>Actinomycetota</taxon>
        <taxon>Actinomycetes</taxon>
        <taxon>Propionibacteriales</taxon>
        <taxon>Kribbellaceae</taxon>
        <taxon>Kribbella</taxon>
    </lineage>
</organism>
<dbReference type="RefSeq" id="WP_133804732.1">
    <property type="nucleotide sequence ID" value="NZ_SNWQ01000025.1"/>
</dbReference>
<comment type="caution">
    <text evidence="1">The sequence shown here is derived from an EMBL/GenBank/DDBJ whole genome shotgun (WGS) entry which is preliminary data.</text>
</comment>
<dbReference type="AlphaFoldDB" id="A0A4R6JGK7"/>
<sequence length="357" mass="40347">MQMRRMNREQFFGKLATLDEDRLAKVLWNLYWRGSAPMRARIEAAIDPDQHDRGKDASIASVDPEGVLAEVRDFVSLARSGAHLGGDRRVSPKERTRWRFTFRRLVTEAQDALRTDESDAAAAAVAELIDLACATREYDYFRSEDPVEAARFVVSDAAALLWNAVRDRHGLSIFAQRSAPQLIRWASRHGWTRSGWGPLSEKETSLAGVLAGMLRTPEMWIEFADRYLDALDDAAHAPARQQNTWRRKGWDQEQRTAALADWHLLLLDKLTDYEADDQLTSLATHPALAGPELTHLQARLAHRRGETSRARELVHDCLQKLPGHQQFLDFAAEIGARLPPHAQEISNQRQSTQASTS</sequence>
<gene>
    <name evidence="1" type="ORF">EV643_12579</name>
</gene>
<evidence type="ECO:0000313" key="2">
    <source>
        <dbReference type="Proteomes" id="UP000295388"/>
    </source>
</evidence>
<protein>
    <submittedName>
        <fullName evidence="1">Uncharacterized protein</fullName>
    </submittedName>
</protein>